<evidence type="ECO:0000313" key="3">
    <source>
        <dbReference type="Proteomes" id="UP001246372"/>
    </source>
</evidence>
<sequence length="236" mass="25919">MNVRAAYPTPEALEQASVSAVAGVLLKTLLAKSPNGESAFHIRNVIGEIRGLYETRAWEAARAVSEAFGWLQARNFICQAPESDIGWCLLTRDGMKAARVHDFPTWSAERDLPETLLHPQIAAECMDSYRAGKFDTAVFEAFKALEVAIRQAAGLGPEFLGVKLASRAFHPVDGELSDLNQEGGERQALANLMAGAVGYFKNPQSHRKVDLAAWEAREMLVIASHLFRIVEIRSLV</sequence>
<protein>
    <submittedName>
        <fullName evidence="2">TIGR02391 family protein</fullName>
    </submittedName>
</protein>
<organism evidence="2 3">
    <name type="scientific">Roseateles aquae</name>
    <dbReference type="NCBI Taxonomy" id="3077235"/>
    <lineage>
        <taxon>Bacteria</taxon>
        <taxon>Pseudomonadati</taxon>
        <taxon>Pseudomonadota</taxon>
        <taxon>Betaproteobacteria</taxon>
        <taxon>Burkholderiales</taxon>
        <taxon>Sphaerotilaceae</taxon>
        <taxon>Roseateles</taxon>
    </lineage>
</organism>
<dbReference type="NCBIfam" id="TIGR02391">
    <property type="entry name" value="hypoth_ymh"/>
    <property type="match status" value="1"/>
</dbReference>
<dbReference type="Pfam" id="PF09509">
    <property type="entry name" value="Hypoth_Ymh"/>
    <property type="match status" value="1"/>
</dbReference>
<evidence type="ECO:0000259" key="1">
    <source>
        <dbReference type="Pfam" id="PF09509"/>
    </source>
</evidence>
<reference evidence="2" key="1">
    <citation type="submission" date="2023-09" db="EMBL/GenBank/DDBJ databases">
        <title>Paucibacter sp. APW11 Genome sequencing and assembly.</title>
        <authorList>
            <person name="Kim I."/>
        </authorList>
    </citation>
    <scope>NUCLEOTIDE SEQUENCE</scope>
    <source>
        <strain evidence="2">APW11</strain>
    </source>
</reference>
<evidence type="ECO:0000313" key="2">
    <source>
        <dbReference type="EMBL" id="MDT8999477.1"/>
    </source>
</evidence>
<accession>A0ABU3PA85</accession>
<comment type="caution">
    <text evidence="2">The sequence shown here is derived from an EMBL/GenBank/DDBJ whole genome shotgun (WGS) entry which is preliminary data.</text>
</comment>
<dbReference type="InterPro" id="IPR012654">
    <property type="entry name" value="CHP02391"/>
</dbReference>
<dbReference type="EMBL" id="JAVXZY010000003">
    <property type="protein sequence ID" value="MDT8999477.1"/>
    <property type="molecule type" value="Genomic_DNA"/>
</dbReference>
<dbReference type="RefSeq" id="WP_315650039.1">
    <property type="nucleotide sequence ID" value="NZ_JAVXZY010000003.1"/>
</dbReference>
<gene>
    <name evidence="2" type="ORF">RQP53_09385</name>
</gene>
<keyword evidence="3" id="KW-1185">Reference proteome</keyword>
<feature type="domain" description="Conserved hypothetical protein CHP02391" evidence="1">
    <location>
        <begin position="117"/>
        <end position="229"/>
    </location>
</feature>
<proteinExistence type="predicted"/>
<dbReference type="Proteomes" id="UP001246372">
    <property type="component" value="Unassembled WGS sequence"/>
</dbReference>
<name>A0ABU3PA85_9BURK</name>